<protein>
    <recommendedName>
        <fullName evidence="3">Restriction endonuclease</fullName>
    </recommendedName>
</protein>
<name>A0A3D3FXI9_ACIRA</name>
<dbReference type="Proteomes" id="UP000262257">
    <property type="component" value="Unassembled WGS sequence"/>
</dbReference>
<proteinExistence type="predicted"/>
<sequence>MIQFKASGVGKLMAYPEKDTLSDGALTHVYELASQILLNWKPALDTYEIEKGRVVEDQTIALYNQVSGNFYVKNNERKKTDLFTGECDINEEDEDLILDIKSSYSKKTFPLILKEGDKKLYEWQLDTYMLLWDRNYAGLVFGLVDTPSHLIKKQDPEDWHIVGHIPPELRITTIFKERDAKREQQLINKTRVAQDVLLEILDKRGYKGVRAA</sequence>
<organism evidence="1 2">
    <name type="scientific">Acinetobacter radioresistens</name>
    <dbReference type="NCBI Taxonomy" id="40216"/>
    <lineage>
        <taxon>Bacteria</taxon>
        <taxon>Pseudomonadati</taxon>
        <taxon>Pseudomonadota</taxon>
        <taxon>Gammaproteobacteria</taxon>
        <taxon>Moraxellales</taxon>
        <taxon>Moraxellaceae</taxon>
        <taxon>Acinetobacter</taxon>
    </lineage>
</organism>
<dbReference type="EMBL" id="DPXL01000028">
    <property type="protein sequence ID" value="HCM30556.1"/>
    <property type="molecule type" value="Genomic_DNA"/>
</dbReference>
<dbReference type="Gene3D" id="3.90.320.10">
    <property type="match status" value="1"/>
</dbReference>
<dbReference type="InterPro" id="IPR011604">
    <property type="entry name" value="PDDEXK-like_dom_sf"/>
</dbReference>
<dbReference type="InterPro" id="IPR011335">
    <property type="entry name" value="Restrct_endonuc-II-like"/>
</dbReference>
<accession>A0A3D3FXI9</accession>
<evidence type="ECO:0000313" key="2">
    <source>
        <dbReference type="Proteomes" id="UP000262257"/>
    </source>
</evidence>
<evidence type="ECO:0000313" key="1">
    <source>
        <dbReference type="EMBL" id="HCM30556.1"/>
    </source>
</evidence>
<dbReference type="SUPFAM" id="SSF52980">
    <property type="entry name" value="Restriction endonuclease-like"/>
    <property type="match status" value="1"/>
</dbReference>
<reference evidence="1 2" key="1">
    <citation type="journal article" date="2018" name="Nat. Biotechnol.">
        <title>A standardized bacterial taxonomy based on genome phylogeny substantially revises the tree of life.</title>
        <authorList>
            <person name="Parks D.H."/>
            <person name="Chuvochina M."/>
            <person name="Waite D.W."/>
            <person name="Rinke C."/>
            <person name="Skarshewski A."/>
            <person name="Chaumeil P.A."/>
            <person name="Hugenholtz P."/>
        </authorList>
    </citation>
    <scope>NUCLEOTIDE SEQUENCE [LARGE SCALE GENOMIC DNA]</scope>
    <source>
        <strain evidence="1">UBA10045</strain>
    </source>
</reference>
<comment type="caution">
    <text evidence="1">The sequence shown here is derived from an EMBL/GenBank/DDBJ whole genome shotgun (WGS) entry which is preliminary data.</text>
</comment>
<dbReference type="AlphaFoldDB" id="A0A3D3FXI9"/>
<gene>
    <name evidence="1" type="ORF">DIC32_01940</name>
</gene>
<evidence type="ECO:0008006" key="3">
    <source>
        <dbReference type="Google" id="ProtNLM"/>
    </source>
</evidence>